<dbReference type="InterPro" id="IPR036390">
    <property type="entry name" value="WH_DNA-bd_sf"/>
</dbReference>
<dbReference type="Gene3D" id="1.10.10.10">
    <property type="entry name" value="Winged helix-like DNA-binding domain superfamily/Winged helix DNA-binding domain"/>
    <property type="match status" value="1"/>
</dbReference>
<keyword evidence="1" id="KW-0805">Transcription regulation</keyword>
<evidence type="ECO:0000256" key="1">
    <source>
        <dbReference type="ARBA" id="ARBA00023015"/>
    </source>
</evidence>
<dbReference type="GO" id="GO:0003700">
    <property type="term" value="F:DNA-binding transcription factor activity"/>
    <property type="evidence" value="ECO:0007669"/>
    <property type="project" value="InterPro"/>
</dbReference>
<dbReference type="SUPFAM" id="SSF46785">
    <property type="entry name" value="Winged helix' DNA-binding domain"/>
    <property type="match status" value="1"/>
</dbReference>
<name>A0AAW4WXC1_9FIRM</name>
<evidence type="ECO:0000313" key="5">
    <source>
        <dbReference type="EMBL" id="MCC3143957.1"/>
    </source>
</evidence>
<dbReference type="InterPro" id="IPR011991">
    <property type="entry name" value="ArsR-like_HTH"/>
</dbReference>
<feature type="domain" description="HTH arsR-type" evidence="4">
    <location>
        <begin position="4"/>
        <end position="98"/>
    </location>
</feature>
<dbReference type="InterPro" id="IPR036388">
    <property type="entry name" value="WH-like_DNA-bd_sf"/>
</dbReference>
<evidence type="ECO:0000313" key="6">
    <source>
        <dbReference type="Proteomes" id="UP001199296"/>
    </source>
</evidence>
<accession>A0AAW4WXC1</accession>
<dbReference type="PRINTS" id="PR00778">
    <property type="entry name" value="HTHARSR"/>
</dbReference>
<gene>
    <name evidence="5" type="ORF">LJ207_01295</name>
</gene>
<dbReference type="InterPro" id="IPR051081">
    <property type="entry name" value="HTH_MetalResp_TranReg"/>
</dbReference>
<dbReference type="EMBL" id="JAJFAT010000001">
    <property type="protein sequence ID" value="MCC3143957.1"/>
    <property type="molecule type" value="Genomic_DNA"/>
</dbReference>
<reference evidence="5 6" key="1">
    <citation type="submission" date="2021-10" db="EMBL/GenBank/DDBJ databases">
        <authorList>
            <person name="Grouzdev D.S."/>
            <person name="Pantiukh K.S."/>
            <person name="Krutkina M.S."/>
        </authorList>
    </citation>
    <scope>NUCLEOTIDE SEQUENCE [LARGE SCALE GENOMIC DNA]</scope>
    <source>
        <strain evidence="5 6">Z-7514</strain>
    </source>
</reference>
<comment type="caution">
    <text evidence="5">The sequence shown here is derived from an EMBL/GenBank/DDBJ whole genome shotgun (WGS) entry which is preliminary data.</text>
</comment>
<proteinExistence type="predicted"/>
<dbReference type="RefSeq" id="WP_229343326.1">
    <property type="nucleotide sequence ID" value="NZ_JAJFAT010000001.1"/>
</dbReference>
<dbReference type="InterPro" id="IPR001845">
    <property type="entry name" value="HTH_ArsR_DNA-bd_dom"/>
</dbReference>
<evidence type="ECO:0000256" key="3">
    <source>
        <dbReference type="ARBA" id="ARBA00023163"/>
    </source>
</evidence>
<evidence type="ECO:0000256" key="2">
    <source>
        <dbReference type="ARBA" id="ARBA00023125"/>
    </source>
</evidence>
<keyword evidence="2" id="KW-0238">DNA-binding</keyword>
<sequence>MIIIEEGKIKELANIFQILSEENRIKILFSLKDEALSVSEIIKRTGLSQPLVSFHLKTLREAKLVNKYRESTFVFNKICNKEIVDLINEFSKFIKNRKGKSTSKETRFPCPPWNN</sequence>
<dbReference type="GO" id="GO:0003677">
    <property type="term" value="F:DNA binding"/>
    <property type="evidence" value="ECO:0007669"/>
    <property type="project" value="UniProtKB-KW"/>
</dbReference>
<dbReference type="Pfam" id="PF01022">
    <property type="entry name" value="HTH_5"/>
    <property type="match status" value="1"/>
</dbReference>
<dbReference type="Proteomes" id="UP001199296">
    <property type="component" value="Unassembled WGS sequence"/>
</dbReference>
<dbReference type="CDD" id="cd00090">
    <property type="entry name" value="HTH_ARSR"/>
    <property type="match status" value="1"/>
</dbReference>
<dbReference type="PANTHER" id="PTHR33154:SF35">
    <property type="entry name" value="TRANSCRIPTIONAL REGULATOR, ARSR FAMILY"/>
    <property type="match status" value="1"/>
</dbReference>
<dbReference type="NCBIfam" id="NF033788">
    <property type="entry name" value="HTH_metalloreg"/>
    <property type="match status" value="1"/>
</dbReference>
<dbReference type="SMART" id="SM00418">
    <property type="entry name" value="HTH_ARSR"/>
    <property type="match status" value="1"/>
</dbReference>
<keyword evidence="6" id="KW-1185">Reference proteome</keyword>
<dbReference type="AlphaFoldDB" id="A0AAW4WXC1"/>
<protein>
    <submittedName>
        <fullName evidence="5">Metalloregulator ArsR/SmtB family transcription factor</fullName>
    </submittedName>
</protein>
<dbReference type="PROSITE" id="PS50987">
    <property type="entry name" value="HTH_ARSR_2"/>
    <property type="match status" value="1"/>
</dbReference>
<organism evidence="5 6">
    <name type="scientific">Halanaerobium polyolivorans</name>
    <dbReference type="NCBI Taxonomy" id="2886943"/>
    <lineage>
        <taxon>Bacteria</taxon>
        <taxon>Bacillati</taxon>
        <taxon>Bacillota</taxon>
        <taxon>Clostridia</taxon>
        <taxon>Halanaerobiales</taxon>
        <taxon>Halanaerobiaceae</taxon>
        <taxon>Halanaerobium</taxon>
    </lineage>
</organism>
<keyword evidence="3" id="KW-0804">Transcription</keyword>
<dbReference type="PANTHER" id="PTHR33154">
    <property type="entry name" value="TRANSCRIPTIONAL REGULATOR, ARSR FAMILY"/>
    <property type="match status" value="1"/>
</dbReference>
<evidence type="ECO:0000259" key="4">
    <source>
        <dbReference type="PROSITE" id="PS50987"/>
    </source>
</evidence>